<organism evidence="7 8">
    <name type="scientific">Apiospora hydei</name>
    <dbReference type="NCBI Taxonomy" id="1337664"/>
    <lineage>
        <taxon>Eukaryota</taxon>
        <taxon>Fungi</taxon>
        <taxon>Dikarya</taxon>
        <taxon>Ascomycota</taxon>
        <taxon>Pezizomycotina</taxon>
        <taxon>Sordariomycetes</taxon>
        <taxon>Xylariomycetidae</taxon>
        <taxon>Amphisphaeriales</taxon>
        <taxon>Apiosporaceae</taxon>
        <taxon>Apiospora</taxon>
    </lineage>
</organism>
<dbReference type="EMBL" id="JAQQWN010000002">
    <property type="protein sequence ID" value="KAK8094020.1"/>
    <property type="molecule type" value="Genomic_DNA"/>
</dbReference>
<evidence type="ECO:0000256" key="5">
    <source>
        <dbReference type="ARBA" id="ARBA00023136"/>
    </source>
</evidence>
<keyword evidence="6" id="KW-0186">Copper</keyword>
<sequence length="196" mass="21933">MDPTSTTTAAAAAASTIMSSTEGMPSPGSMGGCKVNMVWNWNTIDACILTPLWRTNSPAPFACICINVLCLAMMLQVLCAVLNRHDATMLRRAHDRQEKSRSRSRSNDQTTEKNLEEGSYCTNKDSGCCCRRVVYYRLRAWEKLVRSLWYTLVFANATILALLAVSFNGYIILCIFTGTFVGSYFFQMHRMGGHER</sequence>
<comment type="caution">
    <text evidence="7">The sequence shown here is derived from an EMBL/GenBank/DDBJ whole genome shotgun (WGS) entry which is preliminary data.</text>
</comment>
<gene>
    <name evidence="7" type="ORF">PG997_000705</name>
</gene>
<evidence type="ECO:0000256" key="4">
    <source>
        <dbReference type="ARBA" id="ARBA00022989"/>
    </source>
</evidence>
<dbReference type="Proteomes" id="UP001433268">
    <property type="component" value="Unassembled WGS sequence"/>
</dbReference>
<dbReference type="PANTHER" id="PTHR12483">
    <property type="entry name" value="SOLUTE CARRIER FAMILY 31 COPPER TRANSPORTERS"/>
    <property type="match status" value="1"/>
</dbReference>
<evidence type="ECO:0000256" key="3">
    <source>
        <dbReference type="ARBA" id="ARBA00022692"/>
    </source>
</evidence>
<evidence type="ECO:0000256" key="1">
    <source>
        <dbReference type="ARBA" id="ARBA00004141"/>
    </source>
</evidence>
<keyword evidence="6" id="KW-0813">Transport</keyword>
<name>A0ABR1XBJ9_9PEZI</name>
<evidence type="ECO:0000313" key="7">
    <source>
        <dbReference type="EMBL" id="KAK8094020.1"/>
    </source>
</evidence>
<keyword evidence="6" id="KW-0187">Copper transport</keyword>
<feature type="transmembrane region" description="Helical" evidence="6">
    <location>
        <begin position="59"/>
        <end position="82"/>
    </location>
</feature>
<comment type="subcellular location">
    <subcellularLocation>
        <location evidence="1 6">Membrane</location>
        <topology evidence="1 6">Multi-pass membrane protein</topology>
    </subcellularLocation>
</comment>
<dbReference type="GeneID" id="92038080"/>
<proteinExistence type="inferred from homology"/>
<keyword evidence="6" id="KW-0406">Ion transport</keyword>
<keyword evidence="5 6" id="KW-0472">Membrane</keyword>
<evidence type="ECO:0000256" key="2">
    <source>
        <dbReference type="ARBA" id="ARBA00006921"/>
    </source>
</evidence>
<dbReference type="PANTHER" id="PTHR12483:SF73">
    <property type="entry name" value="COPPER TRANSPORT PROTEIN CTR3"/>
    <property type="match status" value="1"/>
</dbReference>
<evidence type="ECO:0000256" key="6">
    <source>
        <dbReference type="RuleBase" id="RU367022"/>
    </source>
</evidence>
<comment type="similarity">
    <text evidence="2 6">Belongs to the copper transporter (Ctr) (TC 1.A.56) family. SLC31A subfamily.</text>
</comment>
<reference evidence="7 8" key="1">
    <citation type="submission" date="2023-01" db="EMBL/GenBank/DDBJ databases">
        <title>Analysis of 21 Apiospora genomes using comparative genomics revels a genus with tremendous synthesis potential of carbohydrate active enzymes and secondary metabolites.</title>
        <authorList>
            <person name="Sorensen T."/>
        </authorList>
    </citation>
    <scope>NUCLEOTIDE SEQUENCE [LARGE SCALE GENOMIC DNA]</scope>
    <source>
        <strain evidence="7 8">CBS 114990</strain>
    </source>
</reference>
<protein>
    <recommendedName>
        <fullName evidence="6">Copper transport protein</fullName>
    </recommendedName>
</protein>
<keyword evidence="4 6" id="KW-1133">Transmembrane helix</keyword>
<feature type="transmembrane region" description="Helical" evidence="6">
    <location>
        <begin position="170"/>
        <end position="186"/>
    </location>
</feature>
<keyword evidence="3 6" id="KW-0812">Transmembrane</keyword>
<dbReference type="InterPro" id="IPR007274">
    <property type="entry name" value="Cop_transporter"/>
</dbReference>
<dbReference type="RefSeq" id="XP_066674793.1">
    <property type="nucleotide sequence ID" value="XM_066805020.1"/>
</dbReference>
<accession>A0ABR1XBJ9</accession>
<dbReference type="Pfam" id="PF04145">
    <property type="entry name" value="Ctr"/>
    <property type="match status" value="1"/>
</dbReference>
<evidence type="ECO:0000313" key="8">
    <source>
        <dbReference type="Proteomes" id="UP001433268"/>
    </source>
</evidence>
<keyword evidence="8" id="KW-1185">Reference proteome</keyword>
<feature type="transmembrane region" description="Helical" evidence="6">
    <location>
        <begin position="147"/>
        <end position="164"/>
    </location>
</feature>